<gene>
    <name evidence="6" type="ORF">THRCLA_04032</name>
</gene>
<dbReference type="Proteomes" id="UP000243217">
    <property type="component" value="Unassembled WGS sequence"/>
</dbReference>
<dbReference type="PANTHER" id="PTHR10676:SF339">
    <property type="entry name" value="DYNEIN AXONEMAL HEAVY CHAIN 6"/>
    <property type="match status" value="1"/>
</dbReference>
<protein>
    <recommendedName>
        <fullName evidence="8">Dynein heavy chain</fullName>
    </recommendedName>
</protein>
<evidence type="ECO:0000259" key="2">
    <source>
        <dbReference type="Pfam" id="PF12774"/>
    </source>
</evidence>
<name>A0A1W0A029_9STRA</name>
<organism evidence="6 7">
    <name type="scientific">Thraustotheca clavata</name>
    <dbReference type="NCBI Taxonomy" id="74557"/>
    <lineage>
        <taxon>Eukaryota</taxon>
        <taxon>Sar</taxon>
        <taxon>Stramenopiles</taxon>
        <taxon>Oomycota</taxon>
        <taxon>Saprolegniomycetes</taxon>
        <taxon>Saprolegniales</taxon>
        <taxon>Achlyaceae</taxon>
        <taxon>Thraustotheca</taxon>
    </lineage>
</organism>
<sequence length="3087" mass="348000">MEKAISSLRTTNTAYMNQIKQLIASTAQSPQSSSLCSALLMQQLHYRDVIDHIEKTKSNDVQRDCLRYTLQEDNGDVFVEMLDLRIPYGFVYHNPSRCQLILSPLTDRYFHALFTAMRSFQSTNLSGPTLSGKSTLICMLGRALGRDVLQKFCTALTRQNELEQLMTGSLLLSCSLLLKNVEVLSSPILHFLTSTISTITSNAMIKKHFIELNQRELHFSSGFQIVLTSTQSNLSAAPAHYSELLERTISLPLIPLHLDIAIYSLLYSYSFENATLLARKLYYIWSELSAVISREDPTLSFLGMLHSAIDCILPMLPERLTNSDANEAQLLQLAAMNFFSREIQPRSSTIYNHMIIFTKALWFMDYIPRAAKQCPEQTRYADNFSAQGDSLFTEYLTEAYDKANCILNRYATEQSLRLAQSLSSNRSTIVCGASKSGKTTIVQLLASAFNILYPKCYEAFPELVPSIEYTFVTIKKIVPSALTLERLYGGYCDSDTSILKQMMHSPVGRSNFQAISPCYIAPTLPDYLKTLLGFNLRTWICLDGALDMTWIEYLLSLTARNDSTSLGMHQLPLSSAPTTCDPNISIIFETIDLGSVSPSFLSHCGHIVMNALPPPFDSEINAPGLHHLVLQGYVKSLKIKPGTPALVIDICSKHLLDMSFIDTLLDVQVATSNKLTPVHFIQNFLTLLQAMGTSSAGISYQVINQLKENEKLEYQNKVELVLMWCLAWGFGSTLKMPTKRLLSSVLETHFSHLESSWASNGPQCSIFDCILDVQHNILRRCKDHLPTPNITTDTPMFSVFIPRISTTLAQIVAKQAIRCSAPVLIYGERDAGATTCTIDFLQRLSCFSSRGFTTIDGTLSNGINSKSEDKCRISNMRMATTLIISSMASKMKRKLHLTTKDTKNTPQLAHEVTMGYIDGGNVVPTLIPLYKSSTSEYIEGAVQQVMQRERRNILEPPPGKVIALFFDDLHLPISKFPSPQGTIRSLIELHQLFKQNEVEPQNVENAVVIATASSESEFLSYTKENTPAARLLSRFFPVHIEKMQANELYHVFHPVLTQHFERQDAPVRYGLDIRQQLGVVLAISIDMFFNLQRQIASFTFSHLLHFFQHLLLPTASALPTLDIFIRLWRHESYRVFFDANTSADVADELNNSYAILRERTGITSYPNEPLWSYCPFNLIKTEVPLEKQVEAKTLARRQNSSSLIPTLENTTPSIDDECLLPIYDELASGKDFAEYDHSKLQSLLEPLLPKDFTLATSFIAPLFQICRLLGSPSSRFVLSGCPGQGKGKLAEAAAKLMTHSIVHYECIADRDPGLNMWRKTLKEVVHGAGVLQQDITLIIKHPDTFSDQQLADLVCIMQRREVPMLFTNDEQEEMSRKVKDDKLSVMTAKHDAERKTLLSTMLAEKDLEIRKAAKSESVRDTDLEQLDRRHDAKIQLALEAIINVQHGETDDLLRQFEANVDVNIAIGLSVAKPVGVLTGIWNDIIHAMSKNLRVVVCVNDIATLISRAPKLKSTCQFISTNFLYSSPSLKPIFGLSFESAISTAIENKSLSKDIIELVQDNLDILGTIGVICHTSACEIAARHSEISSITLHHIQRFARIYFKMLEHFRARIDQATASPRSFLKAIEMIQAEVFNAKDKERGILAEIEAKTNAINAQKVQLTSIQAKADQIRSGMRQRKDDVDTQVAITNEIERMTQHEMKGVMKILDDANAAVASLDKRYIIEIKSFIHPPSLVHMTLNAICVVYSIEPSWENARRLLGDTNFINTMLNYDKDNVSEETLEKLVPFFENPLFTQNEVEKQSVAASIMISWITAINTYCNVRKIIKPKLDILESAHTKLKSLVSDFTQCKTDLDAADKLTSDIELEIQSDMHAKKDLLSQVEEVQYLLGKGSSAILQLASESSSVTQYLDSMIEYDSFIVVEAALASALMVYATGFGSIFYDELLDSWKRELAESEFSHRFNHPKSILNDIAKHPFGVWLYSVGLFHSKLHQTAAYTIAYSIPILVISNYSNEVESMIMSIFDTLNIEDPMIWEISDKDFKTTFDSCKVLGRPLLVKNLDYSSLISDFGDILELSTNSGTEQLSLKEDGIPLHPSFRLILTSSGTLDKIHTTSPCLHINAKVFTESFEIMLVDDMCRANVSNSSRQRMTSIVNALEASRKQLRKAQTNLIEHIQEILSSMKFPTEELDKLKELCLHNVQTRQDIAKLETDIEVTLAHYRGRSCRQLASNGSNFFTALSLQSFTSVNFSGFRKLFIYAQANAINEWMTPKKLLAQIMSNLARSIPFNKISEFAWLLTLQLFTNAPSIYSTTYNQVSHNLSDSTRLQLEMFLPSALASATTPDMVKLIQRCTSEDLLVGLQVLQPIAKRRRAYPEYHEHIDLVVAYLNSTNPTLHQLCFILKALLPKKQYEALCAQFVSDTLDEEITECYKQNVNMPEWGHALLTPTAQILPFGIQTCTLHGSLGFLKNLLDTVLSMRMQVKVLHSLLQRPQVGPLLRWKLPHHDRINNKYLISLSSLQELDEVDEITPNLLSQFAWSCVYLSVVQQLPEYLNKYTPLTTPSTTPEINKPVIHIWAFNGSIPKPLESLCMVVNPMGLSTFAQAIRDTLLALVSIPFSPQIAETLQSSSLDDASKTTIGILMWRLLSGLTFFHAVLLVRQENTFGSLVDHYPFDIDDITLSVMELVGPLIKYLIRSYSQHNDSNSYNNVDWIRIRSHIFDHVYSRKLKTQRIRQLIFHLLEECVNYHLVEDSLDPSLLSKFHLPLYQFFSLFQDVNVTTAEDYLRILCEFASTTEITFRDVPINKKSACYDIHTVLLKTDASIQVKVVNGFGAFVQSILDQMPSSFVLKLHPRNAVKLTPLRQLLKSLLQQHQTDRESFVGQLKALIPRMKWENLSSCIQKRVIQVLNDELPASLAMKSLASCGVGLSEYLSLLQQQSAFLQAWWDEEHIEYWCPSIIGINELVSTFLITYGVQFNRDTSQLSTIFEVYPSQASLPDATRHRDELLVLSGLTLVNGTPMPISVKEFPGKQVAIKLVVRVLETKSIDYHNDYIDCPVLQSSMDPSIVASIPLRIVPSIAKWSSCLYLFISR</sequence>
<dbReference type="Gene3D" id="3.40.50.300">
    <property type="entry name" value="P-loop containing nucleotide triphosphate hydrolases"/>
    <property type="match status" value="4"/>
</dbReference>
<evidence type="ECO:0000313" key="7">
    <source>
        <dbReference type="Proteomes" id="UP000243217"/>
    </source>
</evidence>
<dbReference type="GO" id="GO:0060294">
    <property type="term" value="P:cilium movement involved in cell motility"/>
    <property type="evidence" value="ECO:0007669"/>
    <property type="project" value="TreeGrafter"/>
</dbReference>
<dbReference type="InterPro" id="IPR042219">
    <property type="entry name" value="AAA_lid_11_sf"/>
</dbReference>
<dbReference type="EMBL" id="JNBS01000818">
    <property type="protein sequence ID" value="OQS03643.1"/>
    <property type="molecule type" value="Genomic_DNA"/>
</dbReference>
<evidence type="ECO:0000313" key="6">
    <source>
        <dbReference type="EMBL" id="OQS03643.1"/>
    </source>
</evidence>
<dbReference type="GO" id="GO:0005524">
    <property type="term" value="F:ATP binding"/>
    <property type="evidence" value="ECO:0007669"/>
    <property type="project" value="InterPro"/>
</dbReference>
<dbReference type="Pfam" id="PF17852">
    <property type="entry name" value="Dynein_AAA_lid"/>
    <property type="match status" value="1"/>
</dbReference>
<evidence type="ECO:0008006" key="8">
    <source>
        <dbReference type="Google" id="ProtNLM"/>
    </source>
</evidence>
<dbReference type="Pfam" id="PF12774">
    <property type="entry name" value="AAA_6"/>
    <property type="match status" value="1"/>
</dbReference>
<comment type="caution">
    <text evidence="6">The sequence shown here is derived from an EMBL/GenBank/DDBJ whole genome shotgun (WGS) entry which is preliminary data.</text>
</comment>
<dbReference type="Pfam" id="PF12777">
    <property type="entry name" value="MT"/>
    <property type="match status" value="1"/>
</dbReference>
<dbReference type="InterPro" id="IPR041466">
    <property type="entry name" value="Dynein_AAA5_ext"/>
</dbReference>
<dbReference type="GO" id="GO:0097729">
    <property type="term" value="C:9+2 motile cilium"/>
    <property type="evidence" value="ECO:0007669"/>
    <property type="project" value="TreeGrafter"/>
</dbReference>
<feature type="domain" description="Dynein heavy chain AAA module D4" evidence="4">
    <location>
        <begin position="1253"/>
        <end position="1381"/>
    </location>
</feature>
<dbReference type="GO" id="GO:0045505">
    <property type="term" value="F:dynein intermediate chain binding"/>
    <property type="evidence" value="ECO:0007669"/>
    <property type="project" value="InterPro"/>
</dbReference>
<dbReference type="InterPro" id="IPR024743">
    <property type="entry name" value="Dynein_HC_stalk"/>
</dbReference>
<dbReference type="InterPro" id="IPR027417">
    <property type="entry name" value="P-loop_NTPase"/>
</dbReference>
<dbReference type="InterPro" id="IPR024317">
    <property type="entry name" value="Dynein_heavy_chain_D4_dom"/>
</dbReference>
<reference evidence="6 7" key="1">
    <citation type="journal article" date="2014" name="Genome Biol. Evol.">
        <title>The secreted proteins of Achlya hypogyna and Thraustotheca clavata identify the ancestral oomycete secretome and reveal gene acquisitions by horizontal gene transfer.</title>
        <authorList>
            <person name="Misner I."/>
            <person name="Blouin N."/>
            <person name="Leonard G."/>
            <person name="Richards T.A."/>
            <person name="Lane C.E."/>
        </authorList>
    </citation>
    <scope>NUCLEOTIDE SEQUENCE [LARGE SCALE GENOMIC DNA]</scope>
    <source>
        <strain evidence="6 7">ATCC 34112</strain>
    </source>
</reference>
<feature type="domain" description="Dynein heavy chain hydrolytic ATP-binding dynein motor region" evidence="2">
    <location>
        <begin position="89"/>
        <end position="439"/>
    </location>
</feature>
<dbReference type="Gene3D" id="1.20.920.20">
    <property type="match status" value="1"/>
</dbReference>
<dbReference type="SUPFAM" id="SSF52540">
    <property type="entry name" value="P-loop containing nucleoside triphosphate hydrolases"/>
    <property type="match status" value="1"/>
</dbReference>
<proteinExistence type="predicted"/>
<dbReference type="InterPro" id="IPR026983">
    <property type="entry name" value="DHC"/>
</dbReference>
<dbReference type="Gene3D" id="1.20.58.1120">
    <property type="match status" value="1"/>
</dbReference>
<dbReference type="GO" id="GO:0030286">
    <property type="term" value="C:dynein complex"/>
    <property type="evidence" value="ECO:0007669"/>
    <property type="project" value="InterPro"/>
</dbReference>
<evidence type="ECO:0000256" key="1">
    <source>
        <dbReference type="ARBA" id="ARBA00023054"/>
    </source>
</evidence>
<keyword evidence="1" id="KW-0175">Coiled coil</keyword>
<evidence type="ECO:0000259" key="4">
    <source>
        <dbReference type="Pfam" id="PF12780"/>
    </source>
</evidence>
<dbReference type="Gene3D" id="1.10.8.720">
    <property type="entry name" value="Region D6 of dynein motor"/>
    <property type="match status" value="1"/>
</dbReference>
<dbReference type="Pfam" id="PF12775">
    <property type="entry name" value="AAA_7"/>
    <property type="match status" value="1"/>
</dbReference>
<accession>A0A1W0A029</accession>
<feature type="domain" description="Dynein heavy chain AAA 5 extension" evidence="5">
    <location>
        <begin position="670"/>
        <end position="775"/>
    </location>
</feature>
<dbReference type="PANTHER" id="PTHR10676">
    <property type="entry name" value="DYNEIN HEAVY CHAIN FAMILY PROTEIN"/>
    <property type="match status" value="1"/>
</dbReference>
<dbReference type="OrthoDB" id="199400at2759"/>
<dbReference type="GO" id="GO:0008569">
    <property type="term" value="F:minus-end-directed microtubule motor activity"/>
    <property type="evidence" value="ECO:0007669"/>
    <property type="project" value="TreeGrafter"/>
</dbReference>
<dbReference type="Pfam" id="PF12780">
    <property type="entry name" value="AAA_8"/>
    <property type="match status" value="1"/>
</dbReference>
<dbReference type="InterPro" id="IPR035699">
    <property type="entry name" value="AAA_6"/>
</dbReference>
<keyword evidence="7" id="KW-1185">Reference proteome</keyword>
<evidence type="ECO:0000259" key="3">
    <source>
        <dbReference type="Pfam" id="PF12777"/>
    </source>
</evidence>
<dbReference type="GO" id="GO:0051959">
    <property type="term" value="F:dynein light intermediate chain binding"/>
    <property type="evidence" value="ECO:0007669"/>
    <property type="project" value="InterPro"/>
</dbReference>
<dbReference type="STRING" id="74557.A0A1W0A029"/>
<evidence type="ECO:0000259" key="5">
    <source>
        <dbReference type="Pfam" id="PF17852"/>
    </source>
</evidence>
<feature type="domain" description="Dynein heavy chain coiled coil stalk" evidence="3">
    <location>
        <begin position="1645"/>
        <end position="1947"/>
    </location>
</feature>